<evidence type="ECO:0000256" key="6">
    <source>
        <dbReference type="ARBA" id="ARBA00022927"/>
    </source>
</evidence>
<accession>A0A1Y1W508</accession>
<evidence type="ECO:0000256" key="4">
    <source>
        <dbReference type="ARBA" id="ARBA00022692"/>
    </source>
</evidence>
<keyword evidence="6" id="KW-0653">Protein transport</keyword>
<dbReference type="GeneID" id="63801780"/>
<feature type="transmembrane region" description="Helical" evidence="9">
    <location>
        <begin position="152"/>
        <end position="173"/>
    </location>
</feature>
<dbReference type="NCBIfam" id="TIGR00728">
    <property type="entry name" value="OPT_sfam"/>
    <property type="match status" value="1"/>
</dbReference>
<gene>
    <name evidence="10" type="ORF">DL89DRAFT_247618</name>
</gene>
<feature type="transmembrane region" description="Helical" evidence="9">
    <location>
        <begin position="71"/>
        <end position="91"/>
    </location>
</feature>
<reference evidence="10 11" key="1">
    <citation type="submission" date="2016-07" db="EMBL/GenBank/DDBJ databases">
        <title>Pervasive Adenine N6-methylation of Active Genes in Fungi.</title>
        <authorList>
            <consortium name="DOE Joint Genome Institute"/>
            <person name="Mondo S.J."/>
            <person name="Dannebaum R.O."/>
            <person name="Kuo R.C."/>
            <person name="Labutti K."/>
            <person name="Haridas S."/>
            <person name="Kuo A."/>
            <person name="Salamov A."/>
            <person name="Ahrendt S.R."/>
            <person name="Lipzen A."/>
            <person name="Sullivan W."/>
            <person name="Andreopoulos W.B."/>
            <person name="Clum A."/>
            <person name="Lindquist E."/>
            <person name="Daum C."/>
            <person name="Ramamoorthy G.K."/>
            <person name="Gryganskyi A."/>
            <person name="Culley D."/>
            <person name="Magnuson J.K."/>
            <person name="James T.Y."/>
            <person name="O'Malley M.A."/>
            <person name="Stajich J.E."/>
            <person name="Spatafora J.W."/>
            <person name="Visel A."/>
            <person name="Grigoriev I.V."/>
        </authorList>
    </citation>
    <scope>NUCLEOTIDE SEQUENCE [LARGE SCALE GENOMIC DNA]</scope>
    <source>
        <strain evidence="10 11">ATCC 12442</strain>
    </source>
</reference>
<feature type="transmembrane region" description="Helical" evidence="9">
    <location>
        <begin position="448"/>
        <end position="467"/>
    </location>
</feature>
<evidence type="ECO:0000256" key="8">
    <source>
        <dbReference type="ARBA" id="ARBA00023136"/>
    </source>
</evidence>
<dbReference type="OrthoDB" id="9986677at2759"/>
<feature type="transmembrane region" description="Helical" evidence="9">
    <location>
        <begin position="531"/>
        <end position="553"/>
    </location>
</feature>
<evidence type="ECO:0000313" key="11">
    <source>
        <dbReference type="Proteomes" id="UP000193922"/>
    </source>
</evidence>
<keyword evidence="3" id="KW-0813">Transport</keyword>
<feature type="transmembrane region" description="Helical" evidence="9">
    <location>
        <begin position="44"/>
        <end position="64"/>
    </location>
</feature>
<dbReference type="InterPro" id="IPR004648">
    <property type="entry name" value="Oligpept_transpt"/>
</dbReference>
<feature type="transmembrane region" description="Helical" evidence="9">
    <location>
        <begin position="627"/>
        <end position="652"/>
    </location>
</feature>
<feature type="transmembrane region" description="Helical" evidence="9">
    <location>
        <begin position="218"/>
        <end position="248"/>
    </location>
</feature>
<feature type="transmembrane region" description="Helical" evidence="9">
    <location>
        <begin position="672"/>
        <end position="695"/>
    </location>
</feature>
<sequence>MAEISGTQKEPSIDSDIEDSPYAEVRAVVSRHDDPATPSLTFRVWALGILFLGIMASANQYYFFRDAPIKLSVILVQVLSYPLGRLLAWALPHTRHTWRVFGWGFEWTLNPGPFSFKELVLITVFASAGSSSAYAIEVVVIKRKWFGAGFGFWPSAFLCLSSQLIGYGLAGVAQPLLVRPAAMVWRENLVALSVLNSFFPDRPADRLFGVPRWTRARFFWVACGLSAVWYIVPGFLFPGLSSLSLLCIAFPNRQLMHIIGSGRAGLGVLSLTLDWNSVSNAYLAGPVSTPFSVACNMMAGFVLFVWVALPVVYFTNLWGSASMPMYDYHLYTESGALYNMSSIITPAGEFDAEAYRQTGPIRIPAVYALSYGIGFAGLASLISYIGLHHGHQVWMAFQQSRAETLDIHAKLMTRYRAIPPWWFVVVLVASSAMGLVACQAFDIGLPWWGFLLSLAIPVVFTIPVGYIQATTNIQPGLNIITEMLIGFILPGRPVANMVFKVFGYITTTQSLSLVSDLKLGHYAKIPPRHMFIVQLTSTVIAVLLELLVTYRLLDSVPGLCSGYPWSCRSASVFYNASILYGAIGPAKMFLGSSYRVLFWGFLVGLLLPVPVHFLQRRYHRCRWLQKVHVPVVLNFLGLIPVISPLWVPAWFLVNFGINYVVRKYRPAWHHHYSYALSAALDTGILVTGLVMNFALEPVADRIVWWGSQIDQCPLARRPWIQLAQETNT</sequence>
<comment type="similarity">
    <text evidence="2">Belongs to the oligopeptide OPT transporter family.</text>
</comment>
<keyword evidence="11" id="KW-1185">Reference proteome</keyword>
<comment type="caution">
    <text evidence="10">The sequence shown here is derived from an EMBL/GenBank/DDBJ whole genome shotgun (WGS) entry which is preliminary data.</text>
</comment>
<keyword evidence="5" id="KW-0571">Peptide transport</keyword>
<dbReference type="Proteomes" id="UP000193922">
    <property type="component" value="Unassembled WGS sequence"/>
</dbReference>
<feature type="transmembrane region" description="Helical" evidence="9">
    <location>
        <begin position="421"/>
        <end position="441"/>
    </location>
</feature>
<evidence type="ECO:0000256" key="1">
    <source>
        <dbReference type="ARBA" id="ARBA00004141"/>
    </source>
</evidence>
<feature type="transmembrane region" description="Helical" evidence="9">
    <location>
        <begin position="596"/>
        <end position="615"/>
    </location>
</feature>
<dbReference type="AlphaFoldDB" id="A0A1Y1W508"/>
<evidence type="ECO:0000256" key="5">
    <source>
        <dbReference type="ARBA" id="ARBA00022856"/>
    </source>
</evidence>
<feature type="transmembrane region" description="Helical" evidence="9">
    <location>
        <begin position="365"/>
        <end position="387"/>
    </location>
</feature>
<dbReference type="Pfam" id="PF03169">
    <property type="entry name" value="OPT"/>
    <property type="match status" value="1"/>
</dbReference>
<keyword evidence="7 9" id="KW-1133">Transmembrane helix</keyword>
<evidence type="ECO:0000256" key="9">
    <source>
        <dbReference type="SAM" id="Phobius"/>
    </source>
</evidence>
<evidence type="ECO:0000256" key="3">
    <source>
        <dbReference type="ARBA" id="ARBA00022448"/>
    </source>
</evidence>
<organism evidence="10 11">
    <name type="scientific">Linderina pennispora</name>
    <dbReference type="NCBI Taxonomy" id="61395"/>
    <lineage>
        <taxon>Eukaryota</taxon>
        <taxon>Fungi</taxon>
        <taxon>Fungi incertae sedis</taxon>
        <taxon>Zoopagomycota</taxon>
        <taxon>Kickxellomycotina</taxon>
        <taxon>Kickxellomycetes</taxon>
        <taxon>Kickxellales</taxon>
        <taxon>Kickxellaceae</taxon>
        <taxon>Linderina</taxon>
    </lineage>
</organism>
<feature type="transmembrane region" description="Helical" evidence="9">
    <location>
        <begin position="293"/>
        <end position="315"/>
    </location>
</feature>
<name>A0A1Y1W508_9FUNG</name>
<dbReference type="GO" id="GO:0035673">
    <property type="term" value="F:oligopeptide transmembrane transporter activity"/>
    <property type="evidence" value="ECO:0007669"/>
    <property type="project" value="InterPro"/>
</dbReference>
<dbReference type="RefSeq" id="XP_040742425.1">
    <property type="nucleotide sequence ID" value="XM_040885132.1"/>
</dbReference>
<proteinExistence type="inferred from homology"/>
<evidence type="ECO:0000256" key="2">
    <source>
        <dbReference type="ARBA" id="ARBA00008807"/>
    </source>
</evidence>
<evidence type="ECO:0000256" key="7">
    <source>
        <dbReference type="ARBA" id="ARBA00022989"/>
    </source>
</evidence>
<feature type="transmembrane region" description="Helical" evidence="9">
    <location>
        <begin position="119"/>
        <end position="140"/>
    </location>
</feature>
<keyword evidence="4 9" id="KW-0812">Transmembrane</keyword>
<keyword evidence="8 9" id="KW-0472">Membrane</keyword>
<dbReference type="InterPro" id="IPR004813">
    <property type="entry name" value="OPT"/>
</dbReference>
<comment type="subcellular location">
    <subcellularLocation>
        <location evidence="1">Membrane</location>
        <topology evidence="1">Multi-pass membrane protein</topology>
    </subcellularLocation>
</comment>
<evidence type="ECO:0000313" key="10">
    <source>
        <dbReference type="EMBL" id="ORX68643.1"/>
    </source>
</evidence>
<dbReference type="EMBL" id="MCFD01000009">
    <property type="protein sequence ID" value="ORX68643.1"/>
    <property type="molecule type" value="Genomic_DNA"/>
</dbReference>
<protein>
    <submittedName>
        <fullName evidence="10">Oligopeptide transporter 7-like protein</fullName>
    </submittedName>
</protein>
<dbReference type="PANTHER" id="PTHR22601">
    <property type="entry name" value="ISP4 LIKE PROTEIN"/>
    <property type="match status" value="1"/>
</dbReference>
<dbReference type="GO" id="GO:0016020">
    <property type="term" value="C:membrane"/>
    <property type="evidence" value="ECO:0007669"/>
    <property type="project" value="UniProtKB-SubCell"/>
</dbReference>
<dbReference type="NCBIfam" id="TIGR00727">
    <property type="entry name" value="ISP4_OPT"/>
    <property type="match status" value="1"/>
</dbReference>
<dbReference type="GO" id="GO:0015031">
    <property type="term" value="P:protein transport"/>
    <property type="evidence" value="ECO:0007669"/>
    <property type="project" value="UniProtKB-KW"/>
</dbReference>